<dbReference type="Proteomes" id="UP000070346">
    <property type="component" value="Unassembled WGS sequence"/>
</dbReference>
<gene>
    <name evidence="1" type="ORF">AYJ53_07460</name>
</gene>
<protein>
    <submittedName>
        <fullName evidence="1">Uncharacterized protein</fullName>
    </submittedName>
</protein>
<evidence type="ECO:0000313" key="2">
    <source>
        <dbReference type="Proteomes" id="UP000070346"/>
    </source>
</evidence>
<comment type="caution">
    <text evidence="1">The sequence shown here is derived from an EMBL/GenBank/DDBJ whole genome shotgun (WGS) entry which is preliminary data.</text>
</comment>
<sequence length="144" mass="17043">MTSMVKFINQAEEKYGSIYEAPLNCIEFQRFRVALGINPFAKKHVIESIEQVMVYVDHGYTASETAQLMRVKLKDLKSYAKKHGIRFHQYYQYRAEDKGKLYFSATYGAICRKVKPYKVQKITKHFADVPDGAMYFEHRRWRVK</sequence>
<dbReference type="EMBL" id="LSNG01000005">
    <property type="protein sequence ID" value="KXN76894.1"/>
    <property type="molecule type" value="Genomic_DNA"/>
</dbReference>
<organism evidence="1 2">
    <name type="scientific">Lactobacillus johnsonii</name>
    <dbReference type="NCBI Taxonomy" id="33959"/>
    <lineage>
        <taxon>Bacteria</taxon>
        <taxon>Bacillati</taxon>
        <taxon>Bacillota</taxon>
        <taxon>Bacilli</taxon>
        <taxon>Lactobacillales</taxon>
        <taxon>Lactobacillaceae</taxon>
        <taxon>Lactobacillus</taxon>
    </lineage>
</organism>
<evidence type="ECO:0000313" key="1">
    <source>
        <dbReference type="EMBL" id="KXN76894.1"/>
    </source>
</evidence>
<reference evidence="1 2" key="1">
    <citation type="submission" date="2016-02" db="EMBL/GenBank/DDBJ databases">
        <title>Complete Genome Sequences of Lactobacillus johnsonii Strain W1.</title>
        <authorList>
            <person name="Sun Y."/>
            <person name="Wu X."/>
        </authorList>
    </citation>
    <scope>NUCLEOTIDE SEQUENCE [LARGE SCALE GENOMIC DNA]</scope>
    <source>
        <strain evidence="1 2">W1</strain>
    </source>
</reference>
<proteinExistence type="predicted"/>
<name>A0A9X0LYP1_LACJH</name>
<dbReference type="RefSeq" id="WP_061399878.1">
    <property type="nucleotide sequence ID" value="NZ_LSNG01000005.1"/>
</dbReference>
<accession>A0A9X0LYP1</accession>
<dbReference type="AlphaFoldDB" id="A0A9X0LYP1"/>